<evidence type="ECO:0000256" key="4">
    <source>
        <dbReference type="ARBA" id="ARBA00022989"/>
    </source>
</evidence>
<feature type="transmembrane region" description="Helical" evidence="7">
    <location>
        <begin position="126"/>
        <end position="146"/>
    </location>
</feature>
<dbReference type="Pfam" id="PF13962">
    <property type="entry name" value="PGG"/>
    <property type="match status" value="1"/>
</dbReference>
<dbReference type="PANTHER" id="PTHR24186:SF38">
    <property type="entry name" value="ANKYRIN REPEAT FAMILY PROTEIN"/>
    <property type="match status" value="1"/>
</dbReference>
<keyword evidence="6 7" id="KW-0472">Membrane</keyword>
<evidence type="ECO:0000256" key="1">
    <source>
        <dbReference type="ARBA" id="ARBA00004141"/>
    </source>
</evidence>
<evidence type="ECO:0000256" key="5">
    <source>
        <dbReference type="ARBA" id="ARBA00023043"/>
    </source>
</evidence>
<keyword evidence="5" id="KW-0040">ANK repeat</keyword>
<keyword evidence="10" id="KW-1185">Reference proteome</keyword>
<proteinExistence type="predicted"/>
<evidence type="ECO:0000313" key="10">
    <source>
        <dbReference type="Proteomes" id="UP000489600"/>
    </source>
</evidence>
<dbReference type="EMBL" id="CABITT030000005">
    <property type="protein sequence ID" value="VVB05458.1"/>
    <property type="molecule type" value="Genomic_DNA"/>
</dbReference>
<comment type="subcellular location">
    <subcellularLocation>
        <location evidence="1">Membrane</location>
        <topology evidence="1">Multi-pass membrane protein</topology>
    </subcellularLocation>
</comment>
<dbReference type="AlphaFoldDB" id="A0A565BVQ8"/>
<dbReference type="GO" id="GO:0005886">
    <property type="term" value="C:plasma membrane"/>
    <property type="evidence" value="ECO:0007669"/>
    <property type="project" value="TreeGrafter"/>
</dbReference>
<evidence type="ECO:0000256" key="2">
    <source>
        <dbReference type="ARBA" id="ARBA00022692"/>
    </source>
</evidence>
<dbReference type="PANTHER" id="PTHR24186">
    <property type="entry name" value="PROTEIN PHOSPHATASE 1 REGULATORY SUBUNIT"/>
    <property type="match status" value="1"/>
</dbReference>
<organism evidence="9 10">
    <name type="scientific">Arabis nemorensis</name>
    <dbReference type="NCBI Taxonomy" id="586526"/>
    <lineage>
        <taxon>Eukaryota</taxon>
        <taxon>Viridiplantae</taxon>
        <taxon>Streptophyta</taxon>
        <taxon>Embryophyta</taxon>
        <taxon>Tracheophyta</taxon>
        <taxon>Spermatophyta</taxon>
        <taxon>Magnoliopsida</taxon>
        <taxon>eudicotyledons</taxon>
        <taxon>Gunneridae</taxon>
        <taxon>Pentapetalae</taxon>
        <taxon>rosids</taxon>
        <taxon>malvids</taxon>
        <taxon>Brassicales</taxon>
        <taxon>Brassicaceae</taxon>
        <taxon>Arabideae</taxon>
        <taxon>Arabis</taxon>
    </lineage>
</organism>
<comment type="caution">
    <text evidence="9">The sequence shown here is derived from an EMBL/GenBank/DDBJ whole genome shotgun (WGS) entry which is preliminary data.</text>
</comment>
<evidence type="ECO:0000256" key="3">
    <source>
        <dbReference type="ARBA" id="ARBA00022737"/>
    </source>
</evidence>
<sequence length="300" mass="33895">MCFTLQPPSALLTPKYVGYVETKTYSILDISQLVNYIINETKLEVATKNKKGFAPIDLLNKDDEDFHLLSTALMYVSETIEHPPSPRELENFDEFKHLHRQMKRFGRESRNIEMEMHTESLQSARNTITIVAIFIASVTFTCGINPPGGVYQEGPYIGKSTAGRTAAFQIFSISNSIALFTSVCMVILLVSIIPYRENSLKKFLVITHRMMWVAVAAMASAYVAAAWVTLPHFGETKWLLYATLAIASLTLGGMFVYLLIKLKKFMLRKMRFRERMSSSPEPMNGSVDMAANIIKGYYNI</sequence>
<dbReference type="OrthoDB" id="1111506at2759"/>
<reference evidence="9" key="1">
    <citation type="submission" date="2019-07" db="EMBL/GenBank/DDBJ databases">
        <authorList>
            <person name="Dittberner H."/>
        </authorList>
    </citation>
    <scope>NUCLEOTIDE SEQUENCE [LARGE SCALE GENOMIC DNA]</scope>
</reference>
<keyword evidence="4 7" id="KW-1133">Transmembrane helix</keyword>
<evidence type="ECO:0000256" key="7">
    <source>
        <dbReference type="SAM" id="Phobius"/>
    </source>
</evidence>
<gene>
    <name evidence="9" type="ORF">ANE_LOCUS15902</name>
</gene>
<feature type="transmembrane region" description="Helical" evidence="7">
    <location>
        <begin position="166"/>
        <end position="190"/>
    </location>
</feature>
<feature type="transmembrane region" description="Helical" evidence="7">
    <location>
        <begin position="239"/>
        <end position="260"/>
    </location>
</feature>
<dbReference type="Proteomes" id="UP000489600">
    <property type="component" value="Unassembled WGS sequence"/>
</dbReference>
<accession>A0A565BVQ8</accession>
<name>A0A565BVQ8_9BRAS</name>
<feature type="transmembrane region" description="Helical" evidence="7">
    <location>
        <begin position="211"/>
        <end position="233"/>
    </location>
</feature>
<dbReference type="InterPro" id="IPR026961">
    <property type="entry name" value="PGG_dom"/>
</dbReference>
<keyword evidence="3" id="KW-0677">Repeat</keyword>
<evidence type="ECO:0000259" key="8">
    <source>
        <dbReference type="Pfam" id="PF13962"/>
    </source>
</evidence>
<evidence type="ECO:0000256" key="6">
    <source>
        <dbReference type="ARBA" id="ARBA00023136"/>
    </source>
</evidence>
<keyword evidence="2 7" id="KW-0812">Transmembrane</keyword>
<feature type="domain" description="PGG" evidence="8">
    <location>
        <begin position="119"/>
        <end position="228"/>
    </location>
</feature>
<protein>
    <recommendedName>
        <fullName evidence="8">PGG domain-containing protein</fullName>
    </recommendedName>
</protein>
<evidence type="ECO:0000313" key="9">
    <source>
        <dbReference type="EMBL" id="VVB05458.1"/>
    </source>
</evidence>